<keyword evidence="6 13" id="KW-0686">Riboflavin biosynthesis</keyword>
<dbReference type="PANTHER" id="PTHR38011:SF7">
    <property type="entry name" value="2,5-DIAMINO-6-RIBOSYLAMINO-4(3H)-PYRIMIDINONE 5'-PHOSPHATE REDUCTASE"/>
    <property type="match status" value="1"/>
</dbReference>
<accession>A0AAX3N727</accession>
<dbReference type="InterPro" id="IPR002125">
    <property type="entry name" value="CMP_dCMP_dom"/>
</dbReference>
<evidence type="ECO:0000313" key="19">
    <source>
        <dbReference type="Proteomes" id="UP001214992"/>
    </source>
</evidence>
<dbReference type="InterPro" id="IPR016193">
    <property type="entry name" value="Cytidine_deaminase-like"/>
</dbReference>
<dbReference type="Gene3D" id="3.40.140.10">
    <property type="entry name" value="Cytidine Deaminase, domain 2"/>
    <property type="match status" value="1"/>
</dbReference>
<feature type="binding site" evidence="16">
    <location>
        <position position="44"/>
    </location>
    <ligand>
        <name>Zn(2+)</name>
        <dbReference type="ChEBI" id="CHEBI:29105"/>
        <note>catalytic</note>
    </ligand>
</feature>
<sequence>MNHAIKLACLGKYTTSPNPNVGCVIVKNNNIVGEGWHVKAGSNHAEINALKMAGYKSNGATAYITMEPCNHYGKTPPCCKELIKAGIKKVIIPTLDPNPKISGRGILELKKNGVIVETGLLEEKAKKINKGFFKRMKKGMPFVQLKLATSIDGKTALANGKSKWITSVTSRNDVQNFRMLNDAILSTSKTILSDNSKLVIKKEKFSNKKILISTNKHIKINIPQPLRIIIDSKNRITPMYNLFNYKSEIWLIRLKKDNNIWPKHVKQIILNSNNKIIDLVKLMYMFGKTNINNLWVESGALLAGSLIKLKLVDELILYVAPKILGNLSKSSFIIPEIRTISEGYKFKFDNVKYIGSDLRMILTPKY</sequence>
<feature type="binding site" evidence="15">
    <location>
        <position position="178"/>
    </location>
    <ligand>
        <name>substrate</name>
    </ligand>
</feature>
<feature type="binding site" evidence="16">
    <location>
        <position position="69"/>
    </location>
    <ligand>
        <name>Zn(2+)</name>
        <dbReference type="ChEBI" id="CHEBI:29105"/>
        <note>catalytic</note>
    </ligand>
</feature>
<feature type="binding site" evidence="15">
    <location>
        <position position="190"/>
    </location>
    <ligand>
        <name>NADP(+)</name>
        <dbReference type="ChEBI" id="CHEBI:58349"/>
    </ligand>
</feature>
<comment type="catalytic activity">
    <reaction evidence="13">
        <text>2,5-diamino-6-hydroxy-4-(5-phosphoribosylamino)-pyrimidine + H2O + H(+) = 5-amino-6-(5-phospho-D-ribosylamino)uracil + NH4(+)</text>
        <dbReference type="Rhea" id="RHEA:21868"/>
        <dbReference type="ChEBI" id="CHEBI:15377"/>
        <dbReference type="ChEBI" id="CHEBI:15378"/>
        <dbReference type="ChEBI" id="CHEBI:28938"/>
        <dbReference type="ChEBI" id="CHEBI:58453"/>
        <dbReference type="ChEBI" id="CHEBI:58614"/>
        <dbReference type="EC" id="3.5.4.26"/>
    </reaction>
</comment>
<feature type="binding site" evidence="15">
    <location>
        <position position="198"/>
    </location>
    <ligand>
        <name>substrate</name>
    </ligand>
</feature>
<feature type="binding site" evidence="15">
    <location>
        <position position="232"/>
    </location>
    <ligand>
        <name>NADP(+)</name>
        <dbReference type="ChEBI" id="CHEBI:58349"/>
    </ligand>
</feature>
<keyword evidence="10 13" id="KW-0521">NADP</keyword>
<dbReference type="SUPFAM" id="SSF53927">
    <property type="entry name" value="Cytidine deaminase-like"/>
    <property type="match status" value="1"/>
</dbReference>
<evidence type="ECO:0000256" key="15">
    <source>
        <dbReference type="PIRSR" id="PIRSR006769-2"/>
    </source>
</evidence>
<evidence type="ECO:0000256" key="5">
    <source>
        <dbReference type="ARBA" id="ARBA00007417"/>
    </source>
</evidence>
<feature type="binding site" evidence="15">
    <location>
        <begin position="299"/>
        <end position="305"/>
    </location>
    <ligand>
        <name>NADP(+)</name>
        <dbReference type="ChEBI" id="CHEBI:58349"/>
    </ligand>
</feature>
<dbReference type="EC" id="1.1.1.193" evidence="13"/>
<dbReference type="CDD" id="cd01284">
    <property type="entry name" value="Riboflavin_deaminase-reductase"/>
    <property type="match status" value="1"/>
</dbReference>
<dbReference type="Proteomes" id="UP001214992">
    <property type="component" value="Chromosome"/>
</dbReference>
<feature type="binding site" evidence="15">
    <location>
        <position position="162"/>
    </location>
    <ligand>
        <name>substrate</name>
    </ligand>
</feature>
<evidence type="ECO:0000256" key="2">
    <source>
        <dbReference type="ARBA" id="ARBA00004882"/>
    </source>
</evidence>
<keyword evidence="7 13" id="KW-0479">Metal-binding</keyword>
<dbReference type="Pfam" id="PF00383">
    <property type="entry name" value="dCMP_cyt_deam_1"/>
    <property type="match status" value="1"/>
</dbReference>
<dbReference type="InterPro" id="IPR050765">
    <property type="entry name" value="Riboflavin_Biosynth_HTPR"/>
</dbReference>
<evidence type="ECO:0000256" key="9">
    <source>
        <dbReference type="ARBA" id="ARBA00022833"/>
    </source>
</evidence>
<name>A0AAX3N727_9ENTR</name>
<dbReference type="InterPro" id="IPR011549">
    <property type="entry name" value="RibD_C"/>
</dbReference>
<dbReference type="InterPro" id="IPR004794">
    <property type="entry name" value="Eubact_RibD"/>
</dbReference>
<keyword evidence="11 13" id="KW-0560">Oxidoreductase</keyword>
<evidence type="ECO:0000256" key="7">
    <source>
        <dbReference type="ARBA" id="ARBA00022723"/>
    </source>
</evidence>
<evidence type="ECO:0000256" key="6">
    <source>
        <dbReference type="ARBA" id="ARBA00022619"/>
    </source>
</evidence>
<gene>
    <name evidence="18" type="primary">ribD</name>
    <name evidence="18" type="ORF">ONB71_01250</name>
</gene>
<dbReference type="GO" id="GO:0008703">
    <property type="term" value="F:5-amino-6-(5-phosphoribosylamino)uracil reductase activity"/>
    <property type="evidence" value="ECO:0007669"/>
    <property type="project" value="UniProtKB-EC"/>
</dbReference>
<evidence type="ECO:0000313" key="18">
    <source>
        <dbReference type="EMBL" id="WDI78332.1"/>
    </source>
</evidence>
<feature type="binding site" evidence="15">
    <location>
        <position position="194"/>
    </location>
    <ligand>
        <name>NADP(+)</name>
        <dbReference type="ChEBI" id="CHEBI:58349"/>
    </ligand>
</feature>
<keyword evidence="12" id="KW-0511">Multifunctional enzyme</keyword>
<evidence type="ECO:0000256" key="16">
    <source>
        <dbReference type="PIRSR" id="PIRSR006769-3"/>
    </source>
</evidence>
<evidence type="ECO:0000256" key="10">
    <source>
        <dbReference type="ARBA" id="ARBA00022857"/>
    </source>
</evidence>
<organism evidence="18 19">
    <name type="scientific">Candidatus Purcelliella pentastirinorum</name>
    <dbReference type="NCBI Taxonomy" id="472834"/>
    <lineage>
        <taxon>Bacteria</taxon>
        <taxon>Pseudomonadati</taxon>
        <taxon>Pseudomonadota</taxon>
        <taxon>Gammaproteobacteria</taxon>
        <taxon>Enterobacterales</taxon>
        <taxon>Enterobacteriaceae</taxon>
        <taxon>Candidatus Purcelliella</taxon>
    </lineage>
</organism>
<feature type="binding site" evidence="15">
    <location>
        <position position="148"/>
    </location>
    <ligand>
        <name>NADP(+)</name>
        <dbReference type="ChEBI" id="CHEBI:58349"/>
    </ligand>
</feature>
<evidence type="ECO:0000256" key="11">
    <source>
        <dbReference type="ARBA" id="ARBA00023002"/>
    </source>
</evidence>
<feature type="binding site" evidence="16">
    <location>
        <position position="78"/>
    </location>
    <ligand>
        <name>Zn(2+)</name>
        <dbReference type="ChEBI" id="CHEBI:29105"/>
        <note>catalytic</note>
    </ligand>
</feature>
<dbReference type="GO" id="GO:0050661">
    <property type="term" value="F:NADP binding"/>
    <property type="evidence" value="ECO:0007669"/>
    <property type="project" value="InterPro"/>
</dbReference>
<comment type="pathway">
    <text evidence="3 13">Cofactor biosynthesis; riboflavin biosynthesis; 5-amino-6-(D-ribitylamino)uracil from GTP: step 3/4.</text>
</comment>
<comment type="catalytic activity">
    <reaction evidence="13">
        <text>5-amino-6-(5-phospho-D-ribitylamino)uracil + NADP(+) = 5-amino-6-(5-phospho-D-ribosylamino)uracil + NADPH + H(+)</text>
        <dbReference type="Rhea" id="RHEA:17845"/>
        <dbReference type="ChEBI" id="CHEBI:15378"/>
        <dbReference type="ChEBI" id="CHEBI:57783"/>
        <dbReference type="ChEBI" id="CHEBI:58349"/>
        <dbReference type="ChEBI" id="CHEBI:58421"/>
        <dbReference type="ChEBI" id="CHEBI:58453"/>
        <dbReference type="EC" id="1.1.1.193"/>
    </reaction>
</comment>
<dbReference type="NCBIfam" id="TIGR00326">
    <property type="entry name" value="eubact_ribD"/>
    <property type="match status" value="1"/>
</dbReference>
<evidence type="ECO:0000256" key="3">
    <source>
        <dbReference type="ARBA" id="ARBA00004910"/>
    </source>
</evidence>
<protein>
    <recommendedName>
        <fullName evidence="13">Riboflavin biosynthesis protein RibD</fullName>
    </recommendedName>
    <domain>
        <recommendedName>
            <fullName evidence="13">Diaminohydroxyphosphoribosylaminopyrimidine deaminase</fullName>
            <shortName evidence="13">DRAP deaminase</shortName>
            <ecNumber evidence="13">3.5.4.26</ecNumber>
        </recommendedName>
        <alternativeName>
            <fullName evidence="13">Riboflavin-specific deaminase</fullName>
        </alternativeName>
    </domain>
    <domain>
        <recommendedName>
            <fullName evidence="13">5-amino-6-(5-phosphoribosylamino)uracil reductase</fullName>
            <ecNumber evidence="13">1.1.1.193</ecNumber>
        </recommendedName>
        <alternativeName>
            <fullName evidence="13">HTP reductase</fullName>
        </alternativeName>
    </domain>
</protein>
<evidence type="ECO:0000256" key="14">
    <source>
        <dbReference type="PIRSR" id="PIRSR006769-1"/>
    </source>
</evidence>
<evidence type="ECO:0000256" key="4">
    <source>
        <dbReference type="ARBA" id="ARBA00005259"/>
    </source>
</evidence>
<comment type="pathway">
    <text evidence="2 13">Cofactor biosynthesis; riboflavin biosynthesis; 5-amino-6-(D-ribitylamino)uracil from GTP: step 2/4.</text>
</comment>
<feature type="binding site" evidence="15">
    <location>
        <position position="164"/>
    </location>
    <ligand>
        <name>NADP(+)</name>
        <dbReference type="ChEBI" id="CHEBI:58349"/>
    </ligand>
</feature>
<dbReference type="InterPro" id="IPR016192">
    <property type="entry name" value="APOBEC/CMP_deaminase_Zn-bd"/>
</dbReference>
<comment type="similarity">
    <text evidence="4 13">In the N-terminal section; belongs to the cytidine and deoxycytidylate deaminase family.</text>
</comment>
<evidence type="ECO:0000256" key="13">
    <source>
        <dbReference type="PIRNR" id="PIRNR006769"/>
    </source>
</evidence>
<dbReference type="NCBIfam" id="TIGR00227">
    <property type="entry name" value="ribD_Cterm"/>
    <property type="match status" value="1"/>
</dbReference>
<evidence type="ECO:0000256" key="1">
    <source>
        <dbReference type="ARBA" id="ARBA00002151"/>
    </source>
</evidence>
<dbReference type="SUPFAM" id="SSF53597">
    <property type="entry name" value="Dihydrofolate reductase-like"/>
    <property type="match status" value="1"/>
</dbReference>
<dbReference type="PROSITE" id="PS00903">
    <property type="entry name" value="CYT_DCMP_DEAMINASES_1"/>
    <property type="match status" value="1"/>
</dbReference>
<evidence type="ECO:0000256" key="8">
    <source>
        <dbReference type="ARBA" id="ARBA00022801"/>
    </source>
</evidence>
<dbReference type="Pfam" id="PF01872">
    <property type="entry name" value="RibD_C"/>
    <property type="match status" value="1"/>
</dbReference>
<dbReference type="InterPro" id="IPR024072">
    <property type="entry name" value="DHFR-like_dom_sf"/>
</dbReference>
<proteinExistence type="inferred from homology"/>
<dbReference type="EMBL" id="CP110496">
    <property type="protein sequence ID" value="WDI78332.1"/>
    <property type="molecule type" value="Genomic_DNA"/>
</dbReference>
<evidence type="ECO:0000259" key="17">
    <source>
        <dbReference type="PROSITE" id="PS51747"/>
    </source>
</evidence>
<dbReference type="RefSeq" id="WP_274360357.1">
    <property type="nucleotide sequence ID" value="NZ_CP110496.1"/>
</dbReference>
<dbReference type="GO" id="GO:0008270">
    <property type="term" value="F:zinc ion binding"/>
    <property type="evidence" value="ECO:0007669"/>
    <property type="project" value="InterPro"/>
</dbReference>
<dbReference type="PROSITE" id="PS51747">
    <property type="entry name" value="CYT_DCMP_DEAMINASES_2"/>
    <property type="match status" value="1"/>
</dbReference>
<dbReference type="InterPro" id="IPR002734">
    <property type="entry name" value="RibDG_C"/>
</dbReference>
<dbReference type="AlphaFoldDB" id="A0AAX3N727"/>
<comment type="function">
    <text evidence="1 13">Converts 2,5-diamino-6-(ribosylamino)-4(3h)-pyrimidinone 5'-phosphate into 5-amino-6-(ribosylamino)-2,4(1h,3h)-pyrimidinedione 5'-phosphate.</text>
</comment>
<comment type="similarity">
    <text evidence="5 13">In the C-terminal section; belongs to the HTP reductase family.</text>
</comment>
<keyword evidence="8 13" id="KW-0378">Hydrolase</keyword>
<dbReference type="Gene3D" id="3.40.430.10">
    <property type="entry name" value="Dihydrofolate Reductase, subunit A"/>
    <property type="match status" value="1"/>
</dbReference>
<dbReference type="GO" id="GO:0008835">
    <property type="term" value="F:diaminohydroxyphosphoribosylaminopyrimidine deaminase activity"/>
    <property type="evidence" value="ECO:0007669"/>
    <property type="project" value="UniProtKB-EC"/>
</dbReference>
<keyword evidence="9 13" id="KW-0862">Zinc</keyword>
<dbReference type="PANTHER" id="PTHR38011">
    <property type="entry name" value="DIHYDROFOLATE REDUCTASE FAMILY PROTEIN (AFU_ORTHOLOGUE AFUA_8G06820)"/>
    <property type="match status" value="1"/>
</dbReference>
<dbReference type="GO" id="GO:0009231">
    <property type="term" value="P:riboflavin biosynthetic process"/>
    <property type="evidence" value="ECO:0007669"/>
    <property type="project" value="UniProtKB-KW"/>
</dbReference>
<reference evidence="18" key="1">
    <citation type="submission" date="2022-11" db="EMBL/GenBank/DDBJ databases">
        <title>Genomic comparisons reveal selection pressure and functional variation between nutritional endosymbionts of cave-adapted and epigean Hawaiian planthoppers.</title>
        <authorList>
            <person name="Gossett J.M."/>
            <person name="Porter M.L."/>
            <person name="Vasquez Y."/>
            <person name="Bennett G.M."/>
            <person name="Chong R.A."/>
        </authorList>
    </citation>
    <scope>NUCLEOTIDE SEQUENCE</scope>
    <source>
        <strain evidence="18">OPOL2</strain>
    </source>
</reference>
<dbReference type="EC" id="3.5.4.26" evidence="13"/>
<feature type="active site" description="Proton donor" evidence="14">
    <location>
        <position position="46"/>
    </location>
</feature>
<feature type="binding site" evidence="15">
    <location>
        <position position="297"/>
    </location>
    <ligand>
        <name>substrate</name>
    </ligand>
</feature>
<dbReference type="PIRSF" id="PIRSF006769">
    <property type="entry name" value="RibD"/>
    <property type="match status" value="1"/>
</dbReference>
<dbReference type="FunFam" id="3.40.140.10:FF:000025">
    <property type="entry name" value="Riboflavin biosynthesis protein RibD"/>
    <property type="match status" value="1"/>
</dbReference>
<comment type="cofactor">
    <cofactor evidence="13 16">
        <name>Zn(2+)</name>
        <dbReference type="ChEBI" id="CHEBI:29105"/>
    </cofactor>
    <text evidence="13 16">Binds 1 zinc ion.</text>
</comment>
<feature type="domain" description="CMP/dCMP-type deaminase" evidence="17">
    <location>
        <begin position="1"/>
        <end position="117"/>
    </location>
</feature>
<evidence type="ECO:0000256" key="12">
    <source>
        <dbReference type="ARBA" id="ARBA00023268"/>
    </source>
</evidence>